<protein>
    <recommendedName>
        <fullName evidence="3">Zinc-ribbon 15 domain-containing protein</fullName>
    </recommendedName>
</protein>
<dbReference type="RefSeq" id="XP_051609952.1">
    <property type="nucleotide sequence ID" value="XM_051750732.1"/>
</dbReference>
<keyword evidence="2" id="KW-1185">Reference proteome</keyword>
<evidence type="ECO:0008006" key="3">
    <source>
        <dbReference type="Google" id="ProtNLM"/>
    </source>
</evidence>
<sequence length="94" mass="10151">MQCRSLTTSTNPNPVNEYKSELSDVGHIPCYCGRCHNQSAFAVRSINAVTLFFIPVLPFSFSKQLVCNICGNSGDLDDTALNQLRSGQPVAIAG</sequence>
<reference evidence="1 2" key="1">
    <citation type="journal article" date="2022" name="DNA Res.">
        <title>Genome analysis of five recently described species of the CUG-Ser clade uncovers Candida theae as a new hybrid lineage with pathogenic potential in the Candida parapsilosis species complex.</title>
        <authorList>
            <person name="Mixao V."/>
            <person name="Del Olmo V."/>
            <person name="Hegedusova E."/>
            <person name="Saus E."/>
            <person name="Pryszcz L."/>
            <person name="Cillingova A."/>
            <person name="Nosek J."/>
            <person name="Gabaldon T."/>
        </authorList>
    </citation>
    <scope>NUCLEOTIDE SEQUENCE [LARGE SCALE GENOMIC DNA]</scope>
    <source>
        <strain evidence="1 2">CBS 12239</strain>
    </source>
</reference>
<dbReference type="PANTHER" id="PTHR28139">
    <property type="entry name" value="UPF0768 PROTEIN YBL029C-A"/>
    <property type="match status" value="1"/>
</dbReference>
<gene>
    <name evidence="1" type="ORF">KGF57_001518</name>
</gene>
<dbReference type="GeneID" id="76149577"/>
<dbReference type="EMBL" id="JAIHNG010000069">
    <property type="protein sequence ID" value="KAI5961979.1"/>
    <property type="molecule type" value="Genomic_DNA"/>
</dbReference>
<comment type="caution">
    <text evidence="1">The sequence shown here is derived from an EMBL/GenBank/DDBJ whole genome shotgun (WGS) entry which is preliminary data.</text>
</comment>
<organism evidence="1 2">
    <name type="scientific">Candida theae</name>
    <dbReference type="NCBI Taxonomy" id="1198502"/>
    <lineage>
        <taxon>Eukaryota</taxon>
        <taxon>Fungi</taxon>
        <taxon>Dikarya</taxon>
        <taxon>Ascomycota</taxon>
        <taxon>Saccharomycotina</taxon>
        <taxon>Pichiomycetes</taxon>
        <taxon>Debaryomycetaceae</taxon>
        <taxon>Candida/Lodderomyces clade</taxon>
        <taxon>Candida</taxon>
    </lineage>
</organism>
<evidence type="ECO:0000313" key="1">
    <source>
        <dbReference type="EMBL" id="KAI5961979.1"/>
    </source>
</evidence>
<dbReference type="Proteomes" id="UP001204833">
    <property type="component" value="Unassembled WGS sequence"/>
</dbReference>
<accession>A0AAD5BGX4</accession>
<dbReference type="PANTHER" id="PTHR28139:SF1">
    <property type="entry name" value="UPF0768 PROTEIN YBL029C-A"/>
    <property type="match status" value="1"/>
</dbReference>
<evidence type="ECO:0000313" key="2">
    <source>
        <dbReference type="Proteomes" id="UP001204833"/>
    </source>
</evidence>
<proteinExistence type="predicted"/>
<dbReference type="AlphaFoldDB" id="A0AAD5BGX4"/>
<name>A0AAD5BGX4_9ASCO</name>